<organism evidence="1 2">
    <name type="scientific">Dubosiella muris</name>
    <dbReference type="NCBI Taxonomy" id="3038133"/>
    <lineage>
        <taxon>Bacteria</taxon>
        <taxon>Bacillati</taxon>
        <taxon>Bacillota</taxon>
        <taxon>Erysipelotrichia</taxon>
        <taxon>Erysipelotrichales</taxon>
        <taxon>Erysipelotrichaceae</taxon>
        <taxon>Dubosiella</taxon>
    </lineage>
</organism>
<sequence length="320" mass="35508">MAFFQKIKDAFARNKDKDKYLSGLSRSKKTFGDRLRALSNNFHGIDDELLEEIMILMLESDVGIHTAQKLVDQFEKEGKNIKNYDSMEDYLISILYDFYDPESDPQIRYNEDGPTVILMVGVNGAGKTTTSAKLIEYYKEQGKSVAVAAADTFRAGAIDQIATWAQRLDVPCIKGKQGQDPSSVLVDACRYAKENDIDILIADTAGRLQNKTNLMKELSKMNRVCEKEIPGAPQEVWLVLDATTGQNGISQAKEFLEATNVTGIILTKMDGTAKGGVVMAIRDLLHLPVRFLGLGEKPADLRPFDLNAYLIGITKGLEDE</sequence>
<evidence type="ECO:0000313" key="2">
    <source>
        <dbReference type="Proteomes" id="UP000308836"/>
    </source>
</evidence>
<protein>
    <submittedName>
        <fullName evidence="1">Signal recognition particle-docking protein FtsY</fullName>
    </submittedName>
</protein>
<reference evidence="1" key="1">
    <citation type="submission" date="2019-04" db="EMBL/GenBank/DDBJ databases">
        <title>Microbes associate with the intestines of laboratory mice.</title>
        <authorList>
            <person name="Navarre W."/>
            <person name="Wong E."/>
            <person name="Huang K."/>
            <person name="Tropini C."/>
            <person name="Ng K."/>
            <person name="Yu B."/>
        </authorList>
    </citation>
    <scope>NUCLEOTIDE SEQUENCE</scope>
    <source>
        <strain evidence="1">NM09_H32</strain>
    </source>
</reference>
<name>A0AC61R733_9FIRM</name>
<evidence type="ECO:0000313" key="1">
    <source>
        <dbReference type="EMBL" id="TGY65837.1"/>
    </source>
</evidence>
<keyword evidence="2" id="KW-1185">Reference proteome</keyword>
<accession>A0AC61R733</accession>
<proteinExistence type="predicted"/>
<comment type="caution">
    <text evidence="1">The sequence shown here is derived from an EMBL/GenBank/DDBJ whole genome shotgun (WGS) entry which is preliminary data.</text>
</comment>
<dbReference type="Proteomes" id="UP000308836">
    <property type="component" value="Unassembled WGS sequence"/>
</dbReference>
<gene>
    <name evidence="1" type="primary">ftsY</name>
    <name evidence="1" type="ORF">E5336_06695</name>
</gene>
<dbReference type="EMBL" id="SRYG01000012">
    <property type="protein sequence ID" value="TGY65837.1"/>
    <property type="molecule type" value="Genomic_DNA"/>
</dbReference>